<dbReference type="STRING" id="710696.Intca_2678"/>
<feature type="region of interest" description="Disordered" evidence="1">
    <location>
        <begin position="104"/>
        <end position="130"/>
    </location>
</feature>
<feature type="compositionally biased region" description="Basic and acidic residues" evidence="1">
    <location>
        <begin position="121"/>
        <end position="130"/>
    </location>
</feature>
<evidence type="ECO:0000259" key="2">
    <source>
        <dbReference type="PROSITE" id="PS51674"/>
    </source>
</evidence>
<sequence length="130" mass="14410">MVTRSVEGVEGQWEISTRARIGKVRINPPHAPHRAQPTPHEALALALAVALTHGLRIPCADGDAWISDDPRERARAAPLCRFCPVRSQCAEAGESTRERFGVWAGRDLTPFTRKPGRPRGKKPEEKETSR</sequence>
<dbReference type="HOGENOM" id="CLU_1935200_0_0_11"/>
<reference evidence="3 4" key="1">
    <citation type="journal article" date="2010" name="Stand. Genomic Sci.">
        <title>Complete genome sequence of Intrasporangium calvum type strain (7 KIP).</title>
        <authorList>
            <person name="Del Rio T.G."/>
            <person name="Chertkov O."/>
            <person name="Yasawong M."/>
            <person name="Lucas S."/>
            <person name="Deshpande S."/>
            <person name="Cheng J.F."/>
            <person name="Detter C."/>
            <person name="Tapia R."/>
            <person name="Han C."/>
            <person name="Goodwin L."/>
            <person name="Pitluck S."/>
            <person name="Liolios K."/>
            <person name="Ivanova N."/>
            <person name="Mavromatis K."/>
            <person name="Pati A."/>
            <person name="Chen A."/>
            <person name="Palaniappan K."/>
            <person name="Land M."/>
            <person name="Hauser L."/>
            <person name="Chang Y.J."/>
            <person name="Jeffries C.D."/>
            <person name="Rohde M."/>
            <person name="Pukall R."/>
            <person name="Sikorski J."/>
            <person name="Goker M."/>
            <person name="Woyke T."/>
            <person name="Bristow J."/>
            <person name="Eisen J.A."/>
            <person name="Markowitz V."/>
            <person name="Hugenholtz P."/>
            <person name="Kyrpides N.C."/>
            <person name="Klenk H.P."/>
            <person name="Lapidus A."/>
        </authorList>
    </citation>
    <scope>NUCLEOTIDE SEQUENCE [LARGE SCALE GENOMIC DNA]</scope>
    <source>
        <strain evidence="4">ATCC 23552 / DSM 43043 / JCM 3097 / NBRC 12989 / 7 KIP</strain>
    </source>
</reference>
<evidence type="ECO:0000313" key="4">
    <source>
        <dbReference type="Proteomes" id="UP000008914"/>
    </source>
</evidence>
<dbReference type="EMBL" id="CP002343">
    <property type="protein sequence ID" value="ADU49180.1"/>
    <property type="molecule type" value="Genomic_DNA"/>
</dbReference>
<accession>E6S905</accession>
<evidence type="ECO:0000313" key="3">
    <source>
        <dbReference type="EMBL" id="ADU49180.1"/>
    </source>
</evidence>
<dbReference type="KEGG" id="ica:Intca_2678"/>
<dbReference type="PROSITE" id="PS51674">
    <property type="entry name" value="4FE4S_WBL"/>
    <property type="match status" value="1"/>
</dbReference>
<dbReference type="InterPro" id="IPR034768">
    <property type="entry name" value="4FE4S_WBL"/>
</dbReference>
<keyword evidence="4" id="KW-1185">Reference proteome</keyword>
<organism evidence="3 4">
    <name type="scientific">Intrasporangium calvum (strain ATCC 23552 / DSM 43043 / JCM 3097 / NBRC 12989 / NCIMB 10167 / NRRL B-3866 / 7 KIP)</name>
    <dbReference type="NCBI Taxonomy" id="710696"/>
    <lineage>
        <taxon>Bacteria</taxon>
        <taxon>Bacillati</taxon>
        <taxon>Actinomycetota</taxon>
        <taxon>Actinomycetes</taxon>
        <taxon>Micrococcales</taxon>
        <taxon>Intrasporangiaceae</taxon>
        <taxon>Intrasporangium</taxon>
    </lineage>
</organism>
<evidence type="ECO:0000256" key="1">
    <source>
        <dbReference type="SAM" id="MobiDB-lite"/>
    </source>
</evidence>
<dbReference type="Proteomes" id="UP000008914">
    <property type="component" value="Chromosome"/>
</dbReference>
<dbReference type="AlphaFoldDB" id="E6S905"/>
<proteinExistence type="predicted"/>
<gene>
    <name evidence="3" type="ordered locus">Intca_2678</name>
</gene>
<feature type="domain" description="4Fe-4S Wbl-type" evidence="2">
    <location>
        <begin position="58"/>
        <end position="113"/>
    </location>
</feature>
<dbReference type="Pfam" id="PF02467">
    <property type="entry name" value="Whib"/>
    <property type="match status" value="1"/>
</dbReference>
<name>E6S905_INTC7</name>
<protein>
    <submittedName>
        <fullName evidence="3">Transcription factor WhiB</fullName>
    </submittedName>
</protein>